<comment type="caution">
    <text evidence="2">The sequence shown here is derived from an EMBL/GenBank/DDBJ whole genome shotgun (WGS) entry which is preliminary data.</text>
</comment>
<protein>
    <submittedName>
        <fullName evidence="2">Uncharacterized protein</fullName>
    </submittedName>
</protein>
<proteinExistence type="predicted"/>
<dbReference type="EMBL" id="AWGJ01000001">
    <property type="protein sequence ID" value="ODN84954.1"/>
    <property type="molecule type" value="Genomic_DNA"/>
</dbReference>
<dbReference type="Proteomes" id="UP000094065">
    <property type="component" value="Unassembled WGS sequence"/>
</dbReference>
<evidence type="ECO:0000313" key="3">
    <source>
        <dbReference type="Proteomes" id="UP000094065"/>
    </source>
</evidence>
<dbReference type="AlphaFoldDB" id="A0A1E3I8P0"/>
<reference evidence="2 3" key="1">
    <citation type="submission" date="2016-06" db="EMBL/GenBank/DDBJ databases">
        <title>Evolution of pathogenesis and genome organization in the Tremellales.</title>
        <authorList>
            <person name="Cuomo C."/>
            <person name="Litvintseva A."/>
            <person name="Heitman J."/>
            <person name="Chen Y."/>
            <person name="Sun S."/>
            <person name="Springer D."/>
            <person name="Dromer F."/>
            <person name="Young S."/>
            <person name="Zeng Q."/>
            <person name="Chapman S."/>
            <person name="Gujja S."/>
            <person name="Saif S."/>
            <person name="Birren B."/>
        </authorList>
    </citation>
    <scope>NUCLEOTIDE SEQUENCE [LARGE SCALE GENOMIC DNA]</scope>
    <source>
        <strain evidence="2 3">CBS 6039</strain>
    </source>
</reference>
<sequence length="163" mass="18321">MSAEDSAMDITVSNDEPRVESMEYGWKGIYRGDDLTSQCRISKNDGTELSTAIQLFGSIDGFEGVLNIEIAEIDLEDDLDNEKDWTKVALSRLIQPGEGERYANLTDAVKRTYYYASEKDKRSHRKFIREELATIYKMIVESNQSGASSVAASPEEEDIDMEG</sequence>
<organism evidence="2 3">
    <name type="scientific">Cryptococcus amylolentus CBS 6039</name>
    <dbReference type="NCBI Taxonomy" id="1295533"/>
    <lineage>
        <taxon>Eukaryota</taxon>
        <taxon>Fungi</taxon>
        <taxon>Dikarya</taxon>
        <taxon>Basidiomycota</taxon>
        <taxon>Agaricomycotina</taxon>
        <taxon>Tremellomycetes</taxon>
        <taxon>Tremellales</taxon>
        <taxon>Cryptococcaceae</taxon>
        <taxon>Cryptococcus</taxon>
    </lineage>
</organism>
<feature type="compositionally biased region" description="Acidic residues" evidence="1">
    <location>
        <begin position="154"/>
        <end position="163"/>
    </location>
</feature>
<evidence type="ECO:0000256" key="1">
    <source>
        <dbReference type="SAM" id="MobiDB-lite"/>
    </source>
</evidence>
<dbReference type="GeneID" id="30152107"/>
<gene>
    <name evidence="2" type="ORF">L202_00798</name>
</gene>
<evidence type="ECO:0000313" key="2">
    <source>
        <dbReference type="EMBL" id="ODN84954.1"/>
    </source>
</evidence>
<dbReference type="RefSeq" id="XP_018998757.1">
    <property type="nucleotide sequence ID" value="XM_019134052.1"/>
</dbReference>
<accession>A0A1E3I8P0</accession>
<keyword evidence="3" id="KW-1185">Reference proteome</keyword>
<feature type="region of interest" description="Disordered" evidence="1">
    <location>
        <begin position="144"/>
        <end position="163"/>
    </location>
</feature>
<name>A0A1E3I8P0_9TREE</name>